<name>E6XCJ5_CELAD</name>
<gene>
    <name evidence="1" type="ordered locus">Celal_0631</name>
</gene>
<protein>
    <submittedName>
        <fullName evidence="1">Uncharacterized protein</fullName>
    </submittedName>
</protein>
<keyword evidence="2" id="KW-1185">Reference proteome</keyword>
<dbReference type="KEGG" id="cao:Celal_0631"/>
<dbReference type="Proteomes" id="UP000008634">
    <property type="component" value="Chromosome"/>
</dbReference>
<reference evidence="1 2" key="1">
    <citation type="journal article" date="2010" name="Stand. Genomic Sci.">
        <title>Complete genome sequence of Cellulophaga algicola type strain (IC166).</title>
        <authorList>
            <person name="Abt B."/>
            <person name="Lu M."/>
            <person name="Misra M."/>
            <person name="Han C."/>
            <person name="Nolan M."/>
            <person name="Lucas S."/>
            <person name="Hammon N."/>
            <person name="Deshpande S."/>
            <person name="Cheng J.F."/>
            <person name="Tapia R."/>
            <person name="Goodwin L."/>
            <person name="Pitluck S."/>
            <person name="Liolios K."/>
            <person name="Pagani I."/>
            <person name="Ivanova N."/>
            <person name="Mavromatis K."/>
            <person name="Ovchinikova G."/>
            <person name="Pati A."/>
            <person name="Chen A."/>
            <person name="Palaniappan K."/>
            <person name="Land M."/>
            <person name="Hauser L."/>
            <person name="Chang Y.J."/>
            <person name="Jeffries C.D."/>
            <person name="Detter J.C."/>
            <person name="Brambilla E."/>
            <person name="Rohde M."/>
            <person name="Tindall B.J."/>
            <person name="Goker M."/>
            <person name="Woyke T."/>
            <person name="Bristow J."/>
            <person name="Eisen J.A."/>
            <person name="Markowitz V."/>
            <person name="Hugenholtz P."/>
            <person name="Kyrpides N.C."/>
            <person name="Klenk H.P."/>
            <person name="Lapidus A."/>
        </authorList>
    </citation>
    <scope>NUCLEOTIDE SEQUENCE [LARGE SCALE GENOMIC DNA]</scope>
    <source>
        <strain evidence="2">DSM 14237 / IC166 / ACAM 630</strain>
    </source>
</reference>
<dbReference type="RefSeq" id="WP_013549460.1">
    <property type="nucleotide sequence ID" value="NC_014934.1"/>
</dbReference>
<proteinExistence type="predicted"/>
<evidence type="ECO:0000313" key="1">
    <source>
        <dbReference type="EMBL" id="ADV47970.1"/>
    </source>
</evidence>
<sequence length="148" mass="16434">MTGKTFPAYDFIIIAENTFAALDLDLAVAEGEDALNYKDRITLSDGRTFTTTKSGESINSDLFYHYAFGFSSKFACLFSTPPPGDYIIDMIETYGDRWNGNFIKITVDGQEALFTINDSTDTSRSITIPSGLESATWDFLLGVYPKRS</sequence>
<dbReference type="AlphaFoldDB" id="E6XCJ5"/>
<dbReference type="OrthoDB" id="820612at2"/>
<evidence type="ECO:0000313" key="2">
    <source>
        <dbReference type="Proteomes" id="UP000008634"/>
    </source>
</evidence>
<dbReference type="EMBL" id="CP002453">
    <property type="protein sequence ID" value="ADV47970.1"/>
    <property type="molecule type" value="Genomic_DNA"/>
</dbReference>
<accession>E6XCJ5</accession>
<organism evidence="1 2">
    <name type="scientific">Cellulophaga algicola (strain DSM 14237 / IC166 / ACAM 630)</name>
    <dbReference type="NCBI Taxonomy" id="688270"/>
    <lineage>
        <taxon>Bacteria</taxon>
        <taxon>Pseudomonadati</taxon>
        <taxon>Bacteroidota</taxon>
        <taxon>Flavobacteriia</taxon>
        <taxon>Flavobacteriales</taxon>
        <taxon>Flavobacteriaceae</taxon>
        <taxon>Cellulophaga</taxon>
    </lineage>
</organism>
<dbReference type="HOGENOM" id="CLU_1755562_0_0_10"/>